<proteinExistence type="predicted"/>
<organism evidence="1">
    <name type="scientific">Indivirus ILV1</name>
    <dbReference type="NCBI Taxonomy" id="1977633"/>
    <lineage>
        <taxon>Viruses</taxon>
        <taxon>Varidnaviria</taxon>
        <taxon>Bamfordvirae</taxon>
        <taxon>Nucleocytoviricota</taxon>
        <taxon>Megaviricetes</taxon>
        <taxon>Imitervirales</taxon>
        <taxon>Mimiviridae</taxon>
        <taxon>Klosneuvirinae</taxon>
        <taxon>Indivirus</taxon>
    </lineage>
</organism>
<accession>A0A1V0SD94</accession>
<gene>
    <name evidence="1" type="ORF">Indivirus_2_61</name>
</gene>
<evidence type="ECO:0000313" key="1">
    <source>
        <dbReference type="EMBL" id="ARF09682.1"/>
    </source>
</evidence>
<name>A0A1V0SD94_9VIRU</name>
<protein>
    <submittedName>
        <fullName evidence="1">Uncharacterized protein</fullName>
    </submittedName>
</protein>
<reference evidence="1" key="1">
    <citation type="journal article" date="2017" name="Science">
        <title>Giant viruses with an expanded complement of translation system components.</title>
        <authorList>
            <person name="Schulz F."/>
            <person name="Yutin N."/>
            <person name="Ivanova N.N."/>
            <person name="Ortega D.R."/>
            <person name="Lee T.K."/>
            <person name="Vierheilig J."/>
            <person name="Daims H."/>
            <person name="Horn M."/>
            <person name="Wagner M."/>
            <person name="Jensen G.J."/>
            <person name="Kyrpides N.C."/>
            <person name="Koonin E.V."/>
            <person name="Woyke T."/>
        </authorList>
    </citation>
    <scope>NUCLEOTIDE SEQUENCE</scope>
    <source>
        <strain evidence="1">ILV1</strain>
    </source>
</reference>
<sequence length="107" mass="12665">MDAIRKLPPRRGTRMIPIDLVILRIARDGSLKNSAPCFKCIEHMDRLNKKTTYRLRYIYYSDVTGNIIKTKFTELYQSENKHVSMRFRTVKFPVKDDSKKILKSINQ</sequence>
<dbReference type="EMBL" id="KY684086">
    <property type="protein sequence ID" value="ARF09682.1"/>
    <property type="molecule type" value="Genomic_DNA"/>
</dbReference>